<dbReference type="Gene3D" id="3.40.50.150">
    <property type="entry name" value="Vaccinia Virus protein VP39"/>
    <property type="match status" value="1"/>
</dbReference>
<dbReference type="GO" id="GO:0032259">
    <property type="term" value="P:methylation"/>
    <property type="evidence" value="ECO:0007669"/>
    <property type="project" value="UniProtKB-KW"/>
</dbReference>
<reference evidence="5 6" key="1">
    <citation type="submission" date="2022-08" db="EMBL/GenBank/DDBJ databases">
        <title>Bacterial and archaeal communities from various locations to study Microbial Dark Matter (Phase II).</title>
        <authorList>
            <person name="Stepanauskas R."/>
        </authorList>
    </citation>
    <scope>NUCLEOTIDE SEQUENCE [LARGE SCALE GENOMIC DNA]</scope>
    <source>
        <strain evidence="5 6">PD1</strain>
    </source>
</reference>
<feature type="domain" description="DNA methylase N-4/N-6" evidence="3">
    <location>
        <begin position="94"/>
        <end position="136"/>
    </location>
</feature>
<dbReference type="Proteomes" id="UP001204798">
    <property type="component" value="Unassembled WGS sequence"/>
</dbReference>
<gene>
    <name evidence="5" type="ORF">M2350_003350</name>
</gene>
<dbReference type="InterPro" id="IPR002941">
    <property type="entry name" value="DNA_methylase_N4/N6"/>
</dbReference>
<dbReference type="InterPro" id="IPR009537">
    <property type="entry name" value="DUF1156"/>
</dbReference>
<sequence>MLWRVEVDFPIELVNPLAQREANAKRPYQLLHKWWARRLGCVFRTIILSSLIPDQEWERLDEIAKKQGVTAWHWLYYRQCHVNKNAKDHTGHGCAEELIAKYCKDKIVLDPFMGGGTTVVEALRLGCKVIGLDVNPVAWFITKKSVEPVDLSKLQEAFKSLERTVAPEILQWYRTQCPKGHEADVMYVFWVKTVECSSCGKKTRLFNSFRIATKGGKDAVICPACYTVQWVESGGDEVTCFACKTKFKPKEGFASGGKFRCEHCGREDETVEWVRRTRKAPDYEMFAIEYWCQQCYEQTYRRTRSKRKAQAEARGYKGAEEFDRNLYLQACKEFEKRKTELPLPEGEIPAEGRSDPRPISFGMRRWQDLFNPRQLLCLGMLMKAILQIEDKAVRELMAVTISNTAAGNCMLARYCAPYAKNEPLFASMPIGFLTNLLKTMLGERK</sequence>
<feature type="domain" description="DUF1156" evidence="4">
    <location>
        <begin position="9"/>
        <end position="62"/>
    </location>
</feature>
<organism evidence="5 6">
    <name type="scientific">Candidatus Fervidibacter sacchari</name>
    <dbReference type="NCBI Taxonomy" id="1448929"/>
    <lineage>
        <taxon>Bacteria</taxon>
        <taxon>Candidatus Fervidibacterota</taxon>
        <taxon>Candidatus Fervidibacter</taxon>
    </lineage>
</organism>
<keyword evidence="2" id="KW-0808">Transferase</keyword>
<evidence type="ECO:0000313" key="6">
    <source>
        <dbReference type="Proteomes" id="UP001204798"/>
    </source>
</evidence>
<proteinExistence type="predicted"/>
<evidence type="ECO:0000256" key="1">
    <source>
        <dbReference type="ARBA" id="ARBA00022603"/>
    </source>
</evidence>
<keyword evidence="1 5" id="KW-0489">Methyltransferase</keyword>
<name>A0ABT2ESH1_9BACT</name>
<keyword evidence="6" id="KW-1185">Reference proteome</keyword>
<accession>A0ABT2ESH1</accession>
<dbReference type="RefSeq" id="WP_259101319.1">
    <property type="nucleotide sequence ID" value="NZ_CP130454.1"/>
</dbReference>
<evidence type="ECO:0000259" key="4">
    <source>
        <dbReference type="Pfam" id="PF06634"/>
    </source>
</evidence>
<comment type="caution">
    <text evidence="5">The sequence shown here is derived from an EMBL/GenBank/DDBJ whole genome shotgun (WGS) entry which is preliminary data.</text>
</comment>
<evidence type="ECO:0000259" key="3">
    <source>
        <dbReference type="Pfam" id="PF01555"/>
    </source>
</evidence>
<dbReference type="SUPFAM" id="SSF53335">
    <property type="entry name" value="S-adenosyl-L-methionine-dependent methyltransferases"/>
    <property type="match status" value="2"/>
</dbReference>
<dbReference type="InterPro" id="IPR029063">
    <property type="entry name" value="SAM-dependent_MTases_sf"/>
</dbReference>
<evidence type="ECO:0000313" key="5">
    <source>
        <dbReference type="EMBL" id="MCS3920909.1"/>
    </source>
</evidence>
<dbReference type="GO" id="GO:0008168">
    <property type="term" value="F:methyltransferase activity"/>
    <property type="evidence" value="ECO:0007669"/>
    <property type="project" value="UniProtKB-KW"/>
</dbReference>
<dbReference type="Pfam" id="PF06634">
    <property type="entry name" value="DUF1156"/>
    <property type="match status" value="1"/>
</dbReference>
<protein>
    <submittedName>
        <fullName evidence="5">Adenine-specific DNA methylase</fullName>
    </submittedName>
</protein>
<dbReference type="Pfam" id="PF01555">
    <property type="entry name" value="N6_N4_Mtase"/>
    <property type="match status" value="1"/>
</dbReference>
<dbReference type="EMBL" id="JANUCP010000008">
    <property type="protein sequence ID" value="MCS3920909.1"/>
    <property type="molecule type" value="Genomic_DNA"/>
</dbReference>
<evidence type="ECO:0000256" key="2">
    <source>
        <dbReference type="ARBA" id="ARBA00022679"/>
    </source>
</evidence>